<name>A0A3D9HXR4_9PROT</name>
<proteinExistence type="predicted"/>
<keyword evidence="2" id="KW-1185">Reference proteome</keyword>
<dbReference type="RefSeq" id="WP_115935235.1">
    <property type="nucleotide sequence ID" value="NZ_QRDW01000001.1"/>
</dbReference>
<protein>
    <recommendedName>
        <fullName evidence="3">Mrr restriction endonuclease-like protein</fullName>
    </recommendedName>
</protein>
<dbReference type="OrthoDB" id="9803736at2"/>
<gene>
    <name evidence="1" type="ORF">DFP90_101964</name>
</gene>
<dbReference type="AlphaFoldDB" id="A0A3D9HXR4"/>
<evidence type="ECO:0000313" key="1">
    <source>
        <dbReference type="EMBL" id="RED54161.1"/>
    </source>
</evidence>
<sequence length="189" mass="21117">MESYDYPEYYEHPVLHDAAVMNLILKASACGAVTKRDCIQQLCCKINAVDGITCRESREPLQMTFIAEKVRLAKRYLTVAGLVADLAEGTFRLTVRGREMLDRYPTGLDQSILAVCPEFINYIHSLGKPAGSGDMKDRYAAGYRAFGEGLDYTENPHRADSMAFGSWSDGWREAFDETLEHKQSFPSGG</sequence>
<evidence type="ECO:0000313" key="2">
    <source>
        <dbReference type="Proteomes" id="UP000256845"/>
    </source>
</evidence>
<dbReference type="Proteomes" id="UP000256845">
    <property type="component" value="Unassembled WGS sequence"/>
</dbReference>
<accession>A0A3D9HXR4</accession>
<reference evidence="1 2" key="1">
    <citation type="submission" date="2018-07" db="EMBL/GenBank/DDBJ databases">
        <title>Genomic Encyclopedia of Type Strains, Phase III (KMG-III): the genomes of soil and plant-associated and newly described type strains.</title>
        <authorList>
            <person name="Whitman W."/>
        </authorList>
    </citation>
    <scope>NUCLEOTIDE SEQUENCE [LARGE SCALE GENOMIC DNA]</scope>
    <source>
        <strain evidence="1 2">CECT 8488</strain>
    </source>
</reference>
<evidence type="ECO:0008006" key="3">
    <source>
        <dbReference type="Google" id="ProtNLM"/>
    </source>
</evidence>
<dbReference type="EMBL" id="QRDW01000001">
    <property type="protein sequence ID" value="RED54161.1"/>
    <property type="molecule type" value="Genomic_DNA"/>
</dbReference>
<comment type="caution">
    <text evidence="1">The sequence shown here is derived from an EMBL/GenBank/DDBJ whole genome shotgun (WGS) entry which is preliminary data.</text>
</comment>
<organism evidence="1 2">
    <name type="scientific">Aestuariispira insulae</name>
    <dbReference type="NCBI Taxonomy" id="1461337"/>
    <lineage>
        <taxon>Bacteria</taxon>
        <taxon>Pseudomonadati</taxon>
        <taxon>Pseudomonadota</taxon>
        <taxon>Alphaproteobacteria</taxon>
        <taxon>Rhodospirillales</taxon>
        <taxon>Kiloniellaceae</taxon>
        <taxon>Aestuariispira</taxon>
    </lineage>
</organism>